<comment type="similarity">
    <text evidence="2">Belongs to the FlgN family.</text>
</comment>
<sequence length="147" mass="16521">MDNLRHTLMNMQQLLEELRAILSDELAQLQSPQVNPVSLQRLSDNKSRLLSALNFYDEQRKLAESALHIAAPYRQLPPLTPHWEKIAAAVRLTKEINDRIYPLIELQMKKAATLNKLVAKAGAGASLYCADGRTQSTLKGKAYNINI</sequence>
<comment type="function">
    <text evidence="1">Required for the efficient initiation of filament assembly.</text>
</comment>
<accession>A0A1V9DNK5</accession>
<evidence type="ECO:0000256" key="2">
    <source>
        <dbReference type="ARBA" id="ARBA00007703"/>
    </source>
</evidence>
<evidence type="ECO:0000313" key="6">
    <source>
        <dbReference type="Proteomes" id="UP000192769"/>
    </source>
</evidence>
<evidence type="ECO:0008006" key="7">
    <source>
        <dbReference type="Google" id="ProtNLM"/>
    </source>
</evidence>
<dbReference type="Gene3D" id="1.20.58.300">
    <property type="entry name" value="FlgN-like"/>
    <property type="match status" value="1"/>
</dbReference>
<keyword evidence="6" id="KW-1185">Reference proteome</keyword>
<dbReference type="AlphaFoldDB" id="A0A1V9DNK5"/>
<dbReference type="InterPro" id="IPR007809">
    <property type="entry name" value="FlgN-like"/>
</dbReference>
<keyword evidence="4" id="KW-0175">Coiled coil</keyword>
<dbReference type="SUPFAM" id="SSF140566">
    <property type="entry name" value="FlgN-like"/>
    <property type="match status" value="1"/>
</dbReference>
<evidence type="ECO:0000256" key="4">
    <source>
        <dbReference type="SAM" id="Coils"/>
    </source>
</evidence>
<evidence type="ECO:0000256" key="1">
    <source>
        <dbReference type="ARBA" id="ARBA00002397"/>
    </source>
</evidence>
<reference evidence="5 6" key="1">
    <citation type="submission" date="2017-02" db="EMBL/GenBank/DDBJ databases">
        <title>Whole genome shotgun sequence of Pantoea agglomerans strain AS1 isolated from a cycad, Zamia floridana in Central Florida, USA.</title>
        <authorList>
            <person name="Lata P."/>
            <person name="Govindarajan S."/>
            <person name="Qi F."/>
            <person name="Li J.-L."/>
            <person name="Maurya S.K."/>
            <person name="Sahoo M.K."/>
        </authorList>
    </citation>
    <scope>NUCLEOTIDE SEQUENCE [LARGE SCALE GENOMIC DNA]</scope>
    <source>
        <strain evidence="5 6">AS1</strain>
    </source>
</reference>
<dbReference type="EMBL" id="MWUE01000007">
    <property type="protein sequence ID" value="OQP35432.1"/>
    <property type="molecule type" value="Genomic_DNA"/>
</dbReference>
<dbReference type="Proteomes" id="UP000192769">
    <property type="component" value="Unassembled WGS sequence"/>
</dbReference>
<feature type="coiled-coil region" evidence="4">
    <location>
        <begin position="1"/>
        <end position="59"/>
    </location>
</feature>
<protein>
    <recommendedName>
        <fullName evidence="7">Flagellar biosynthesis protein FlgN</fullName>
    </recommendedName>
</protein>
<name>A0A1V9DNK5_9GAMM</name>
<gene>
    <name evidence="5" type="ORF">B2J69_05410</name>
</gene>
<dbReference type="InterPro" id="IPR036679">
    <property type="entry name" value="FlgN-like_sf"/>
</dbReference>
<dbReference type="GO" id="GO:0044780">
    <property type="term" value="P:bacterial-type flagellum assembly"/>
    <property type="evidence" value="ECO:0007669"/>
    <property type="project" value="InterPro"/>
</dbReference>
<comment type="caution">
    <text evidence="5">The sequence shown here is derived from an EMBL/GenBank/DDBJ whole genome shotgun (WGS) entry which is preliminary data.</text>
</comment>
<proteinExistence type="inferred from homology"/>
<dbReference type="Pfam" id="PF05130">
    <property type="entry name" value="FlgN"/>
    <property type="match status" value="1"/>
</dbReference>
<evidence type="ECO:0000256" key="3">
    <source>
        <dbReference type="ARBA" id="ARBA00022795"/>
    </source>
</evidence>
<organism evidence="5 6">
    <name type="scientific">Pantoea latae</name>
    <dbReference type="NCBI Taxonomy" id="1964541"/>
    <lineage>
        <taxon>Bacteria</taxon>
        <taxon>Pseudomonadati</taxon>
        <taxon>Pseudomonadota</taxon>
        <taxon>Gammaproteobacteria</taxon>
        <taxon>Enterobacterales</taxon>
        <taxon>Erwiniaceae</taxon>
        <taxon>Pantoea</taxon>
    </lineage>
</organism>
<dbReference type="OrthoDB" id="6480873at2"/>
<keyword evidence="3" id="KW-1005">Bacterial flagellum biogenesis</keyword>
<dbReference type="RefSeq" id="WP_081137121.1">
    <property type="nucleotide sequence ID" value="NZ_MWUE01000007.1"/>
</dbReference>
<evidence type="ECO:0000313" key="5">
    <source>
        <dbReference type="EMBL" id="OQP35432.1"/>
    </source>
</evidence>